<evidence type="ECO:0000313" key="4">
    <source>
        <dbReference type="EMBL" id="AIY83357.1"/>
    </source>
</evidence>
<dbReference type="Pfam" id="PF19732">
    <property type="entry name" value="SpoIIE_N"/>
    <property type="match status" value="1"/>
</dbReference>
<dbReference type="InterPro" id="IPR052016">
    <property type="entry name" value="Bact_Sigma-Reg"/>
</dbReference>
<dbReference type="KEGG" id="cbv:U729_1278"/>
<dbReference type="PANTHER" id="PTHR43156:SF2">
    <property type="entry name" value="STAGE II SPORULATION PROTEIN E"/>
    <property type="match status" value="1"/>
</dbReference>
<gene>
    <name evidence="4" type="primary">spoIIE</name>
    <name evidence="4" type="ORF">U729_1278</name>
</gene>
<feature type="transmembrane region" description="Helical" evidence="2">
    <location>
        <begin position="93"/>
        <end position="110"/>
    </location>
</feature>
<keyword evidence="1 4" id="KW-0378">Hydrolase</keyword>
<feature type="transmembrane region" description="Helical" evidence="2">
    <location>
        <begin position="49"/>
        <end position="65"/>
    </location>
</feature>
<dbReference type="EMBL" id="CP006905">
    <property type="protein sequence ID" value="AIY83357.1"/>
    <property type="molecule type" value="Genomic_DNA"/>
</dbReference>
<feature type="transmembrane region" description="Helical" evidence="2">
    <location>
        <begin position="72"/>
        <end position="87"/>
    </location>
</feature>
<accession>A0A0A7FUT3</accession>
<reference evidence="4 5" key="1">
    <citation type="journal article" date="2015" name="Infect. Genet. Evol.">
        <title>Genomic sequences of six botulinum neurotoxin-producing strains representing three clostridial species illustrate the mobility and diversity of botulinum neurotoxin genes.</title>
        <authorList>
            <person name="Smith T.J."/>
            <person name="Hill K.K."/>
            <person name="Xie G."/>
            <person name="Foley B.T."/>
            <person name="Williamson C.H."/>
            <person name="Foster J.T."/>
            <person name="Johnson S.L."/>
            <person name="Chertkov O."/>
            <person name="Teshima H."/>
            <person name="Gibbons H.S."/>
            <person name="Johnsky L.A."/>
            <person name="Karavis M.A."/>
            <person name="Smith L.A."/>
        </authorList>
    </citation>
    <scope>NUCLEOTIDE SEQUENCE [LARGE SCALE GENOMIC DNA]</scope>
    <source>
        <strain evidence="4 5">Sullivan</strain>
    </source>
</reference>
<dbReference type="InterPro" id="IPR036457">
    <property type="entry name" value="PPM-type-like_dom_sf"/>
</dbReference>
<dbReference type="SUPFAM" id="SSF81606">
    <property type="entry name" value="PP2C-like"/>
    <property type="match status" value="1"/>
</dbReference>
<dbReference type="InterPro" id="IPR001932">
    <property type="entry name" value="PPM-type_phosphatase-like_dom"/>
</dbReference>
<feature type="transmembrane region" description="Helical" evidence="2">
    <location>
        <begin position="214"/>
        <end position="240"/>
    </location>
</feature>
<feature type="domain" description="PPM-type phosphatase" evidence="3">
    <location>
        <begin position="579"/>
        <end position="789"/>
    </location>
</feature>
<keyword evidence="5" id="KW-1185">Reference proteome</keyword>
<dbReference type="Proteomes" id="UP000030635">
    <property type="component" value="Chromosome"/>
</dbReference>
<evidence type="ECO:0000259" key="3">
    <source>
        <dbReference type="SMART" id="SM00331"/>
    </source>
</evidence>
<feature type="transmembrane region" description="Helical" evidence="2">
    <location>
        <begin position="146"/>
        <end position="163"/>
    </location>
</feature>
<dbReference type="GO" id="GO:0004722">
    <property type="term" value="F:protein serine/threonine phosphatase activity"/>
    <property type="evidence" value="ECO:0007669"/>
    <property type="project" value="UniProtKB-EC"/>
</dbReference>
<dbReference type="HOGENOM" id="CLU_017349_1_0_9"/>
<dbReference type="AlphaFoldDB" id="A0A0A7FUT3"/>
<organism evidence="4 5">
    <name type="scientific">Clostridium baratii str. Sullivan</name>
    <dbReference type="NCBI Taxonomy" id="1415775"/>
    <lineage>
        <taxon>Bacteria</taxon>
        <taxon>Bacillati</taxon>
        <taxon>Bacillota</taxon>
        <taxon>Clostridia</taxon>
        <taxon>Eubacteriales</taxon>
        <taxon>Clostridiaceae</taxon>
        <taxon>Clostridium</taxon>
    </lineage>
</organism>
<dbReference type="NCBIfam" id="TIGR02865">
    <property type="entry name" value="spore_II_E"/>
    <property type="match status" value="1"/>
</dbReference>
<dbReference type="OrthoDB" id="9763774at2"/>
<dbReference type="Pfam" id="PF07228">
    <property type="entry name" value="SpoIIE"/>
    <property type="match status" value="1"/>
</dbReference>
<evidence type="ECO:0000313" key="5">
    <source>
        <dbReference type="Proteomes" id="UP000030635"/>
    </source>
</evidence>
<proteinExistence type="predicted"/>
<name>A0A0A7FUT3_9CLOT</name>
<dbReference type="InterPro" id="IPR045768">
    <property type="entry name" value="SpoIIE_N"/>
</dbReference>
<dbReference type="STRING" id="1561.NPD11_1718"/>
<dbReference type="EC" id="3.1.3.16" evidence="4"/>
<dbReference type="InterPro" id="IPR014221">
    <property type="entry name" value="SpoII_E"/>
</dbReference>
<feature type="transmembrane region" description="Helical" evidence="2">
    <location>
        <begin position="25"/>
        <end position="43"/>
    </location>
</feature>
<keyword evidence="2" id="KW-1133">Transmembrane helix</keyword>
<evidence type="ECO:0000256" key="2">
    <source>
        <dbReference type="SAM" id="Phobius"/>
    </source>
</evidence>
<evidence type="ECO:0000256" key="1">
    <source>
        <dbReference type="ARBA" id="ARBA00022801"/>
    </source>
</evidence>
<dbReference type="PANTHER" id="PTHR43156">
    <property type="entry name" value="STAGE II SPORULATION PROTEIN E-RELATED"/>
    <property type="match status" value="1"/>
</dbReference>
<feature type="transmembrane region" description="Helical" evidence="2">
    <location>
        <begin position="184"/>
        <end position="208"/>
    </location>
</feature>
<feature type="transmembrane region" description="Helical" evidence="2">
    <location>
        <begin position="122"/>
        <end position="140"/>
    </location>
</feature>
<feature type="transmembrane region" description="Helical" evidence="2">
    <location>
        <begin position="270"/>
        <end position="287"/>
    </location>
</feature>
<keyword evidence="2" id="KW-0472">Membrane</keyword>
<dbReference type="RefSeq" id="WP_039312640.1">
    <property type="nucleotide sequence ID" value="NZ_CP006905.1"/>
</dbReference>
<protein>
    <submittedName>
        <fullName evidence="4">Stage II sporulation protein E</fullName>
        <ecNumber evidence="4">3.1.3.16</ecNumber>
    </submittedName>
</protein>
<sequence>MQYRLNGSAIKGFEKGAVITRTEPIKLALIFITTLLLSRVTIMVGEGDIVGISPFGIAFLISIVLEKNQSKVLTASIGGLVGYFTINNMLKDGFVYALIILFMLGYSLLFDKLKKRISDKQMFAILFLSYLVYGLFISNYDTGVNITMAALNTLISIPIYYVIRYGIKCVGEYNTNYFFNVEELISIAFIICLMVAGIGSFSIVGISIRNILSLAIVISIAYVGGATNGATIGIAMGVVVGMTTGDMISSIGLYGSVGLISGLFKETGKVFSFIASILIFLIISFYSNGLNMQGISEMLIGGMVFLIIPKKFLKMLEIEICADSKIEKINEEHLEQVKEEFSNKVQNFGLALGAISTSLNNMSDNDKLCYKNKSTGLIENLADRVCSVCSNCNRCWNREFNQTYTAFQVLLKDKEQGKHTFPSELEKKCIRKSDLIFNSEEIINILNGNEIIRRKLEEGRKIVANHINNISYNLDTMVTDFKRDVTWCEELERVIRRELNKNSIAYKEVFCYTDKGGRANVKVSMEKCSGCDYCAHNVLPVINEVVGSPMSINNNGCRINPNNKDCYIVLEEMPKYKVVTYAGMRVKEGEEHTGDTYSFGRLDGGKYMTLLSDGMGSGPEASKESKATVELVERFVEAGFSIETALDTVNSIMSMKFEEDEKFSTLDLSTIDLYTGKASFIKVGAAASFIKRGDKVKKISSNMPPFGLMDKVLVESVEENLKGGDIIITLSDGVLDVDKDGVGDSAWLEKYLKGKGNNPRELVEDILEESKKINNGTIKDDMSIIVSKVHAVY</sequence>
<dbReference type="eggNOG" id="COG2208">
    <property type="taxonomic scope" value="Bacteria"/>
</dbReference>
<keyword evidence="2" id="KW-0812">Transmembrane</keyword>
<dbReference type="Gene3D" id="3.60.40.10">
    <property type="entry name" value="PPM-type phosphatase domain"/>
    <property type="match status" value="1"/>
</dbReference>
<dbReference type="SMART" id="SM00331">
    <property type="entry name" value="PP2C_SIG"/>
    <property type="match status" value="1"/>
</dbReference>